<evidence type="ECO:0000259" key="11">
    <source>
        <dbReference type="PROSITE" id="PS50262"/>
    </source>
</evidence>
<dbReference type="EMBL" id="CAWYQH010000152">
    <property type="protein sequence ID" value="CAK8695754.1"/>
    <property type="molecule type" value="Genomic_DNA"/>
</dbReference>
<reference evidence="12 13" key="1">
    <citation type="submission" date="2024-02" db="EMBL/GenBank/DDBJ databases">
        <authorList>
            <person name="Daric V."/>
            <person name="Darras S."/>
        </authorList>
    </citation>
    <scope>NUCLEOTIDE SEQUENCE [LARGE SCALE GENOMIC DNA]</scope>
</reference>
<feature type="domain" description="G-protein coupled receptors family 1 profile" evidence="11">
    <location>
        <begin position="81"/>
        <end position="351"/>
    </location>
</feature>
<evidence type="ECO:0000256" key="9">
    <source>
        <dbReference type="ARBA" id="ARBA00023224"/>
    </source>
</evidence>
<dbReference type="PANTHER" id="PTHR24246">
    <property type="entry name" value="OLFACTORY RECEPTOR AND ADENOSINE RECEPTOR"/>
    <property type="match status" value="1"/>
</dbReference>
<dbReference type="Pfam" id="PF00001">
    <property type="entry name" value="7tm_1"/>
    <property type="match status" value="1"/>
</dbReference>
<evidence type="ECO:0000256" key="2">
    <source>
        <dbReference type="ARBA" id="ARBA00022475"/>
    </source>
</evidence>
<dbReference type="PROSITE" id="PS50262">
    <property type="entry name" value="G_PROTEIN_RECEP_F1_2"/>
    <property type="match status" value="1"/>
</dbReference>
<keyword evidence="3 10" id="KW-0812">Transmembrane</keyword>
<keyword evidence="8" id="KW-0325">Glycoprotein</keyword>
<feature type="transmembrane region" description="Helical" evidence="10">
    <location>
        <begin position="292"/>
        <end position="316"/>
    </location>
</feature>
<dbReference type="CDD" id="cd00637">
    <property type="entry name" value="7tm_classA_rhodopsin-like"/>
    <property type="match status" value="1"/>
</dbReference>
<proteinExistence type="predicted"/>
<evidence type="ECO:0000313" key="13">
    <source>
        <dbReference type="Proteomes" id="UP001642483"/>
    </source>
</evidence>
<keyword evidence="5" id="KW-0297">G-protein coupled receptor</keyword>
<evidence type="ECO:0000313" key="12">
    <source>
        <dbReference type="EMBL" id="CAK8695754.1"/>
    </source>
</evidence>
<keyword evidence="6 10" id="KW-0472">Membrane</keyword>
<comment type="subcellular location">
    <subcellularLocation>
        <location evidence="1">Cell membrane</location>
        <topology evidence="1">Multi-pass membrane protein</topology>
    </subcellularLocation>
</comment>
<dbReference type="SUPFAM" id="SSF81321">
    <property type="entry name" value="Family A G protein-coupled receptor-like"/>
    <property type="match status" value="1"/>
</dbReference>
<dbReference type="PRINTS" id="PR00237">
    <property type="entry name" value="GPCRRHODOPSN"/>
</dbReference>
<feature type="transmembrane region" description="Helical" evidence="10">
    <location>
        <begin position="67"/>
        <end position="88"/>
    </location>
</feature>
<keyword evidence="4 10" id="KW-1133">Transmembrane helix</keyword>
<protein>
    <recommendedName>
        <fullName evidence="11">G-protein coupled receptors family 1 profile domain-containing protein</fullName>
    </recommendedName>
</protein>
<feature type="transmembrane region" description="Helical" evidence="10">
    <location>
        <begin position="108"/>
        <end position="128"/>
    </location>
</feature>
<evidence type="ECO:0000256" key="1">
    <source>
        <dbReference type="ARBA" id="ARBA00004651"/>
    </source>
</evidence>
<gene>
    <name evidence="12" type="ORF">CVLEPA_LOCUS28978</name>
</gene>
<evidence type="ECO:0000256" key="4">
    <source>
        <dbReference type="ARBA" id="ARBA00022989"/>
    </source>
</evidence>
<keyword evidence="7" id="KW-0675">Receptor</keyword>
<comment type="caution">
    <text evidence="12">The sequence shown here is derived from an EMBL/GenBank/DDBJ whole genome shotgun (WGS) entry which is preliminary data.</text>
</comment>
<dbReference type="InterPro" id="IPR017452">
    <property type="entry name" value="GPCR_Rhodpsn_7TM"/>
</dbReference>
<keyword evidence="9" id="KW-0807">Transducer</keyword>
<evidence type="ECO:0000256" key="10">
    <source>
        <dbReference type="SAM" id="Phobius"/>
    </source>
</evidence>
<feature type="transmembrane region" description="Helical" evidence="10">
    <location>
        <begin position="192"/>
        <end position="213"/>
    </location>
</feature>
<organism evidence="12 13">
    <name type="scientific">Clavelina lepadiformis</name>
    <name type="common">Light-bulb sea squirt</name>
    <name type="synonym">Ascidia lepadiformis</name>
    <dbReference type="NCBI Taxonomy" id="159417"/>
    <lineage>
        <taxon>Eukaryota</taxon>
        <taxon>Metazoa</taxon>
        <taxon>Chordata</taxon>
        <taxon>Tunicata</taxon>
        <taxon>Ascidiacea</taxon>
        <taxon>Aplousobranchia</taxon>
        <taxon>Clavelinidae</taxon>
        <taxon>Clavelina</taxon>
    </lineage>
</organism>
<evidence type="ECO:0000256" key="8">
    <source>
        <dbReference type="ARBA" id="ARBA00023180"/>
    </source>
</evidence>
<sequence length="402" mass="45028">MSKASNLSTFAQNATSKAEVIEFSMIELTSSRPCILDGFCTEQAHAICETKLISDCEECSKAREITFVIGICTLGLSILVGNALIIAVGCQRVRSGIAQKIDIIKISLALADILTGVQIFVFVLPNFIMAMGTTLGEYEKQQHIKTVYIATGSVIMIFCITSSLFHLILLGLQRFYAMQLPFRYRTQSKRQVVVGLIVIWILAFLYAMAPVFFSSRYGYHLAAFMYIPVGRSLGAALGLWCSVIIFPFFLMVLLSIMTTIAAWWKFRRLRKLPDNDAAKCQQLQQTKRELHVFKMVAIMQCGVVVTIGPAVIMLLLLLVRTSPYRCDVFLTLMAGFIYFSLSNSLVNVLVYSVRDKGFRQSVLSLLKSSGTSSSRILKTTFLRVARFHQDFFHKSTPDSQRS</sequence>
<feature type="transmembrane region" description="Helical" evidence="10">
    <location>
        <begin position="148"/>
        <end position="172"/>
    </location>
</feature>
<dbReference type="Proteomes" id="UP001642483">
    <property type="component" value="Unassembled WGS sequence"/>
</dbReference>
<keyword evidence="13" id="KW-1185">Reference proteome</keyword>
<feature type="transmembrane region" description="Helical" evidence="10">
    <location>
        <begin position="328"/>
        <end position="351"/>
    </location>
</feature>
<evidence type="ECO:0000256" key="6">
    <source>
        <dbReference type="ARBA" id="ARBA00023136"/>
    </source>
</evidence>
<dbReference type="PANTHER" id="PTHR24246:SF27">
    <property type="entry name" value="ADENOSINE RECEPTOR, ISOFORM A"/>
    <property type="match status" value="1"/>
</dbReference>
<feature type="transmembrane region" description="Helical" evidence="10">
    <location>
        <begin position="233"/>
        <end position="264"/>
    </location>
</feature>
<evidence type="ECO:0000256" key="3">
    <source>
        <dbReference type="ARBA" id="ARBA00022692"/>
    </source>
</evidence>
<dbReference type="Gene3D" id="1.20.1070.10">
    <property type="entry name" value="Rhodopsin 7-helix transmembrane proteins"/>
    <property type="match status" value="1"/>
</dbReference>
<keyword evidence="2" id="KW-1003">Cell membrane</keyword>
<evidence type="ECO:0000256" key="5">
    <source>
        <dbReference type="ARBA" id="ARBA00023040"/>
    </source>
</evidence>
<name>A0ABP0GVJ9_CLALP</name>
<dbReference type="InterPro" id="IPR000276">
    <property type="entry name" value="GPCR_Rhodpsn"/>
</dbReference>
<accession>A0ABP0GVJ9</accession>
<evidence type="ECO:0000256" key="7">
    <source>
        <dbReference type="ARBA" id="ARBA00023170"/>
    </source>
</evidence>